<comment type="caution">
    <text evidence="8">The sequence shown here is derived from an EMBL/GenBank/DDBJ whole genome shotgun (WGS) entry which is preliminary data.</text>
</comment>
<proteinExistence type="inferred from homology"/>
<dbReference type="EMBL" id="DVMY01000030">
    <property type="protein sequence ID" value="HIU36942.1"/>
    <property type="molecule type" value="Genomic_DNA"/>
</dbReference>
<dbReference type="FunFam" id="1.10.600.10:FF:000001">
    <property type="entry name" value="Geranylgeranyl diphosphate synthase"/>
    <property type="match status" value="1"/>
</dbReference>
<dbReference type="GO" id="GO:0005737">
    <property type="term" value="C:cytoplasm"/>
    <property type="evidence" value="ECO:0007669"/>
    <property type="project" value="UniProtKB-ARBA"/>
</dbReference>
<name>A0A9D1LFN7_9BURK</name>
<dbReference type="InterPro" id="IPR000092">
    <property type="entry name" value="Polyprenyl_synt"/>
</dbReference>
<dbReference type="NCBIfam" id="NF045485">
    <property type="entry name" value="FPPsyn"/>
    <property type="match status" value="1"/>
</dbReference>
<reference evidence="8" key="2">
    <citation type="journal article" date="2021" name="PeerJ">
        <title>Extensive microbial diversity within the chicken gut microbiome revealed by metagenomics and culture.</title>
        <authorList>
            <person name="Gilroy R."/>
            <person name="Ravi A."/>
            <person name="Getino M."/>
            <person name="Pursley I."/>
            <person name="Horton D.L."/>
            <person name="Alikhan N.F."/>
            <person name="Baker D."/>
            <person name="Gharbi K."/>
            <person name="Hall N."/>
            <person name="Watson M."/>
            <person name="Adriaenssens E.M."/>
            <person name="Foster-Nyarko E."/>
            <person name="Jarju S."/>
            <person name="Secka A."/>
            <person name="Antonio M."/>
            <person name="Oren A."/>
            <person name="Chaudhuri R.R."/>
            <person name="La Ragione R."/>
            <person name="Hildebrand F."/>
            <person name="Pallen M.J."/>
        </authorList>
    </citation>
    <scope>NUCLEOTIDE SEQUENCE</scope>
    <source>
        <strain evidence="8">7463</strain>
    </source>
</reference>
<dbReference type="SFLD" id="SFLDG01017">
    <property type="entry name" value="Polyprenyl_Transferase_Like"/>
    <property type="match status" value="1"/>
</dbReference>
<evidence type="ECO:0000256" key="3">
    <source>
        <dbReference type="ARBA" id="ARBA00022679"/>
    </source>
</evidence>
<evidence type="ECO:0000256" key="7">
    <source>
        <dbReference type="RuleBase" id="RU004466"/>
    </source>
</evidence>
<dbReference type="InterPro" id="IPR033749">
    <property type="entry name" value="Polyprenyl_synt_CS"/>
</dbReference>
<evidence type="ECO:0000256" key="6">
    <source>
        <dbReference type="ARBA" id="ARBA00023229"/>
    </source>
</evidence>
<keyword evidence="4" id="KW-0479">Metal-binding</keyword>
<dbReference type="SUPFAM" id="SSF48576">
    <property type="entry name" value="Terpenoid synthases"/>
    <property type="match status" value="1"/>
</dbReference>
<dbReference type="GO" id="GO:0046872">
    <property type="term" value="F:metal ion binding"/>
    <property type="evidence" value="ECO:0007669"/>
    <property type="project" value="UniProtKB-KW"/>
</dbReference>
<dbReference type="PANTHER" id="PTHR43281:SF1">
    <property type="entry name" value="FARNESYL DIPHOSPHATE SYNTHASE"/>
    <property type="match status" value="1"/>
</dbReference>
<comment type="cofactor">
    <cofactor evidence="1">
        <name>Mg(2+)</name>
        <dbReference type="ChEBI" id="CHEBI:18420"/>
    </cofactor>
</comment>
<keyword evidence="6" id="KW-0414">Isoprene biosynthesis</keyword>
<dbReference type="PANTHER" id="PTHR43281">
    <property type="entry name" value="FARNESYL DIPHOSPHATE SYNTHASE"/>
    <property type="match status" value="1"/>
</dbReference>
<evidence type="ECO:0000313" key="8">
    <source>
        <dbReference type="EMBL" id="HIU36942.1"/>
    </source>
</evidence>
<keyword evidence="5" id="KW-0460">Magnesium</keyword>
<sequence>MNFKSWSAERAEHFELCAKKALPPDNRLPWKLHEAMRYAVLDGGKRIRPLLAYASGELVSADEAALDHIALALEYIHSYSLVHDDMPCMDNDTLRRGKLTTHRKYGEAMAMLAGDALQAQAFFELTQTKLPGEQIAMLVKLLSAAAGSAGMCGGQAVDLLSVHQKLDLDTLTLMHRMKTGAMIRASALMGLYGGKKMPSAALIGLITQYADAIGLAFQVIDDVLDVTADTAVLGKTAGKDAAEDKPTYVSLLGLEESRRMACCEIDKALEALRAIEALSPDYEGRTERLADIARYILSRDH</sequence>
<gene>
    <name evidence="8" type="ORF">IAC56_01500</name>
</gene>
<dbReference type="AlphaFoldDB" id="A0A9D1LFN7"/>
<evidence type="ECO:0000313" key="9">
    <source>
        <dbReference type="Proteomes" id="UP000824083"/>
    </source>
</evidence>
<dbReference type="SFLD" id="SFLDS00005">
    <property type="entry name" value="Isoprenoid_Synthase_Type_I"/>
    <property type="match status" value="1"/>
</dbReference>
<dbReference type="Proteomes" id="UP000824083">
    <property type="component" value="Unassembled WGS sequence"/>
</dbReference>
<evidence type="ECO:0000256" key="4">
    <source>
        <dbReference type="ARBA" id="ARBA00022723"/>
    </source>
</evidence>
<dbReference type="Pfam" id="PF00348">
    <property type="entry name" value="polyprenyl_synt"/>
    <property type="match status" value="1"/>
</dbReference>
<accession>A0A9D1LFN7</accession>
<dbReference type="GO" id="GO:0016114">
    <property type="term" value="P:terpenoid biosynthetic process"/>
    <property type="evidence" value="ECO:0007669"/>
    <property type="project" value="UniProtKB-ARBA"/>
</dbReference>
<organism evidence="8 9">
    <name type="scientific">Candidatus Aphodousia faecigallinarum</name>
    <dbReference type="NCBI Taxonomy" id="2840677"/>
    <lineage>
        <taxon>Bacteria</taxon>
        <taxon>Pseudomonadati</taxon>
        <taxon>Pseudomonadota</taxon>
        <taxon>Betaproteobacteria</taxon>
        <taxon>Burkholderiales</taxon>
        <taxon>Sutterellaceae</taxon>
        <taxon>Sutterellaceae incertae sedis</taxon>
        <taxon>Candidatus Aphodousia</taxon>
    </lineage>
</organism>
<reference evidence="8" key="1">
    <citation type="submission" date="2020-10" db="EMBL/GenBank/DDBJ databases">
        <authorList>
            <person name="Gilroy R."/>
        </authorList>
    </citation>
    <scope>NUCLEOTIDE SEQUENCE</scope>
    <source>
        <strain evidence="8">7463</strain>
    </source>
</reference>
<dbReference type="Gene3D" id="1.10.600.10">
    <property type="entry name" value="Farnesyl Diphosphate Synthase"/>
    <property type="match status" value="1"/>
</dbReference>
<dbReference type="GO" id="GO:0004659">
    <property type="term" value="F:prenyltransferase activity"/>
    <property type="evidence" value="ECO:0007669"/>
    <property type="project" value="InterPro"/>
</dbReference>
<dbReference type="CDD" id="cd00685">
    <property type="entry name" value="Trans_IPPS_HT"/>
    <property type="match status" value="1"/>
</dbReference>
<evidence type="ECO:0000256" key="5">
    <source>
        <dbReference type="ARBA" id="ARBA00022842"/>
    </source>
</evidence>
<dbReference type="PROSITE" id="PS00444">
    <property type="entry name" value="POLYPRENYL_SYNTHASE_2"/>
    <property type="match status" value="1"/>
</dbReference>
<comment type="similarity">
    <text evidence="2 7">Belongs to the FPP/GGPP synthase family.</text>
</comment>
<evidence type="ECO:0000256" key="2">
    <source>
        <dbReference type="ARBA" id="ARBA00006706"/>
    </source>
</evidence>
<dbReference type="InterPro" id="IPR053378">
    <property type="entry name" value="Prenyl_diphosphate_synthase"/>
</dbReference>
<evidence type="ECO:0000256" key="1">
    <source>
        <dbReference type="ARBA" id="ARBA00001946"/>
    </source>
</evidence>
<dbReference type="InterPro" id="IPR008949">
    <property type="entry name" value="Isoprenoid_synthase_dom_sf"/>
</dbReference>
<protein>
    <submittedName>
        <fullName evidence="8">Polyprenyl synthetase family protein</fullName>
    </submittedName>
</protein>
<dbReference type="PROSITE" id="PS00723">
    <property type="entry name" value="POLYPRENYL_SYNTHASE_1"/>
    <property type="match status" value="1"/>
</dbReference>
<keyword evidence="3 7" id="KW-0808">Transferase</keyword>